<dbReference type="GO" id="GO:0050610">
    <property type="term" value="F:methylarsonate reductase activity"/>
    <property type="evidence" value="ECO:0007669"/>
    <property type="project" value="UniProtKB-EC"/>
</dbReference>
<dbReference type="Pfam" id="PF00043">
    <property type="entry name" value="GST_C"/>
    <property type="match status" value="1"/>
</dbReference>
<protein>
    <recommendedName>
        <fullName evidence="5">Glutathione-dependent dehydroascorbate reductase</fullName>
        <ecNumber evidence="3">1.20.4.2</ecNumber>
        <ecNumber evidence="2">1.8.5.1</ecNumber>
    </recommendedName>
    <alternativeName>
        <fullName evidence="6">Monomethylarsonic acid reductase</fullName>
    </alternativeName>
</protein>
<dbReference type="SFLD" id="SFLDS00019">
    <property type="entry name" value="Glutathione_Transferase_(cytos"/>
    <property type="match status" value="1"/>
</dbReference>
<evidence type="ECO:0000313" key="12">
    <source>
        <dbReference type="Proteomes" id="UP000887566"/>
    </source>
</evidence>
<evidence type="ECO:0000256" key="6">
    <source>
        <dbReference type="ARBA" id="ARBA00032681"/>
    </source>
</evidence>
<proteinExistence type="inferred from homology"/>
<dbReference type="InterPro" id="IPR004046">
    <property type="entry name" value="GST_C"/>
</dbReference>
<dbReference type="Pfam" id="PF02798">
    <property type="entry name" value="GST_N"/>
    <property type="match status" value="1"/>
</dbReference>
<dbReference type="InterPro" id="IPR005442">
    <property type="entry name" value="GST_omega"/>
</dbReference>
<dbReference type="InterPro" id="IPR040079">
    <property type="entry name" value="Glutathione_S-Trfase"/>
</dbReference>
<evidence type="ECO:0000256" key="5">
    <source>
        <dbReference type="ARBA" id="ARBA00032186"/>
    </source>
</evidence>
<evidence type="ECO:0000259" key="10">
    <source>
        <dbReference type="PROSITE" id="PS50404"/>
    </source>
</evidence>
<accession>A0A914VHN9</accession>
<evidence type="ECO:0000259" key="11">
    <source>
        <dbReference type="PROSITE" id="PS50405"/>
    </source>
</evidence>
<evidence type="ECO:0000256" key="3">
    <source>
        <dbReference type="ARBA" id="ARBA00013060"/>
    </source>
</evidence>
<evidence type="ECO:0000256" key="2">
    <source>
        <dbReference type="ARBA" id="ARBA00012436"/>
    </source>
</evidence>
<keyword evidence="12" id="KW-1185">Reference proteome</keyword>
<evidence type="ECO:0000256" key="7">
    <source>
        <dbReference type="ARBA" id="ARBA00047960"/>
    </source>
</evidence>
<reference evidence="13" key="1">
    <citation type="submission" date="2022-11" db="UniProtKB">
        <authorList>
            <consortium name="WormBaseParasite"/>
        </authorList>
    </citation>
    <scope>IDENTIFICATION</scope>
</reference>
<dbReference type="FunFam" id="1.20.1050.10:FF:000009">
    <property type="entry name" value="Glutathione S-transferase omega-1"/>
    <property type="match status" value="1"/>
</dbReference>
<comment type="catalytic activity">
    <reaction evidence="9">
        <text>L-dehydroascorbate + 2 glutathione = glutathione disulfide + L-ascorbate</text>
        <dbReference type="Rhea" id="RHEA:24424"/>
        <dbReference type="ChEBI" id="CHEBI:38290"/>
        <dbReference type="ChEBI" id="CHEBI:57925"/>
        <dbReference type="ChEBI" id="CHEBI:58297"/>
        <dbReference type="ChEBI" id="CHEBI:58539"/>
        <dbReference type="EC" id="1.8.5.1"/>
    </reaction>
</comment>
<comment type="catalytic activity">
    <reaction evidence="8">
        <text>methylarsonate + 2 glutathione + H(+) = methylarsonous acid + glutathione disulfide + H2O</text>
        <dbReference type="Rhea" id="RHEA:15969"/>
        <dbReference type="ChEBI" id="CHEBI:15377"/>
        <dbReference type="ChEBI" id="CHEBI:15378"/>
        <dbReference type="ChEBI" id="CHEBI:17826"/>
        <dbReference type="ChEBI" id="CHEBI:33409"/>
        <dbReference type="ChEBI" id="CHEBI:57925"/>
        <dbReference type="ChEBI" id="CHEBI:58297"/>
        <dbReference type="EC" id="1.20.4.2"/>
    </reaction>
</comment>
<dbReference type="EC" id="1.20.4.2" evidence="3"/>
<dbReference type="GO" id="GO:0005737">
    <property type="term" value="C:cytoplasm"/>
    <property type="evidence" value="ECO:0007669"/>
    <property type="project" value="InterPro"/>
</dbReference>
<dbReference type="SFLD" id="SFLDG00358">
    <property type="entry name" value="Main_(cytGST)"/>
    <property type="match status" value="1"/>
</dbReference>
<evidence type="ECO:0000256" key="4">
    <source>
        <dbReference type="ARBA" id="ARBA00023002"/>
    </source>
</evidence>
<feature type="domain" description="GST C-terminal" evidence="11">
    <location>
        <begin position="107"/>
        <end position="234"/>
    </location>
</feature>
<dbReference type="PROSITE" id="PS50404">
    <property type="entry name" value="GST_NTER"/>
    <property type="match status" value="1"/>
</dbReference>
<organism evidence="12 13">
    <name type="scientific">Plectus sambesii</name>
    <dbReference type="NCBI Taxonomy" id="2011161"/>
    <lineage>
        <taxon>Eukaryota</taxon>
        <taxon>Metazoa</taxon>
        <taxon>Ecdysozoa</taxon>
        <taxon>Nematoda</taxon>
        <taxon>Chromadorea</taxon>
        <taxon>Plectida</taxon>
        <taxon>Plectina</taxon>
        <taxon>Plectoidea</taxon>
        <taxon>Plectidae</taxon>
        <taxon>Plectus</taxon>
    </lineage>
</organism>
<comment type="similarity">
    <text evidence="1">Belongs to the GST superfamily. Omega family.</text>
</comment>
<dbReference type="EC" id="1.8.5.1" evidence="2"/>
<dbReference type="InterPro" id="IPR050983">
    <property type="entry name" value="GST_Omega/HSP26"/>
</dbReference>
<dbReference type="PRINTS" id="PR01625">
    <property type="entry name" value="GSTRNSFRASEO"/>
</dbReference>
<dbReference type="AlphaFoldDB" id="A0A914VHN9"/>
<dbReference type="Gene3D" id="3.40.30.10">
    <property type="entry name" value="Glutaredoxin"/>
    <property type="match status" value="1"/>
</dbReference>
<dbReference type="SUPFAM" id="SSF47616">
    <property type="entry name" value="GST C-terminal domain-like"/>
    <property type="match status" value="1"/>
</dbReference>
<evidence type="ECO:0000313" key="13">
    <source>
        <dbReference type="WBParaSite" id="PSAMB.scaffold2030size25928.g16095.t1"/>
    </source>
</evidence>
<dbReference type="GO" id="GO:0045174">
    <property type="term" value="F:glutathione dehydrogenase (ascorbate) activity"/>
    <property type="evidence" value="ECO:0007669"/>
    <property type="project" value="UniProtKB-EC"/>
</dbReference>
<dbReference type="WBParaSite" id="PSAMB.scaffold2030size25928.g16095.t1">
    <property type="protein sequence ID" value="PSAMB.scaffold2030size25928.g16095.t1"/>
    <property type="gene ID" value="PSAMB.scaffold2030size25928.g16095"/>
</dbReference>
<name>A0A914VHN9_9BILA</name>
<evidence type="ECO:0000256" key="9">
    <source>
        <dbReference type="ARBA" id="ARBA00049544"/>
    </source>
</evidence>
<dbReference type="InterPro" id="IPR010987">
    <property type="entry name" value="Glutathione-S-Trfase_C-like"/>
</dbReference>
<dbReference type="PANTHER" id="PTHR43968:SF6">
    <property type="entry name" value="GLUTATHIONE S-TRANSFERASE OMEGA"/>
    <property type="match status" value="1"/>
</dbReference>
<dbReference type="Proteomes" id="UP000887566">
    <property type="component" value="Unplaced"/>
</dbReference>
<sequence>MANFEGLNSINLNPGDELPPLASGRMRLYNMRFCPFAHRSVLYISKKKLPVEVINVNLMEKPDWFVQRNPLGKVPMIEHDGKVVYESLIVNEYLDELFPETAILPTDPYERAQQKILVERLSSVTGAFFAFMMNKDGDYTQAIESMEKALANAESLLVDDFYGGKTTGYADFAVWPFFERFPTITLNPKIGVKEFPGAKYPKLSAYIERMKQQPEVKAVMKPIELHEKFHKTLWIEGKPDYSIGI</sequence>
<dbReference type="InterPro" id="IPR036282">
    <property type="entry name" value="Glutathione-S-Trfase_C_sf"/>
</dbReference>
<dbReference type="InterPro" id="IPR036249">
    <property type="entry name" value="Thioredoxin-like_sf"/>
</dbReference>
<evidence type="ECO:0000256" key="8">
    <source>
        <dbReference type="ARBA" id="ARBA00048353"/>
    </source>
</evidence>
<dbReference type="PROSITE" id="PS50405">
    <property type="entry name" value="GST_CTER"/>
    <property type="match status" value="1"/>
</dbReference>
<dbReference type="SUPFAM" id="SSF52833">
    <property type="entry name" value="Thioredoxin-like"/>
    <property type="match status" value="1"/>
</dbReference>
<dbReference type="GO" id="GO:0006749">
    <property type="term" value="P:glutathione metabolic process"/>
    <property type="evidence" value="ECO:0007669"/>
    <property type="project" value="TreeGrafter"/>
</dbReference>
<evidence type="ECO:0000256" key="1">
    <source>
        <dbReference type="ARBA" id="ARBA00011067"/>
    </source>
</evidence>
<dbReference type="Gene3D" id="1.20.1050.10">
    <property type="match status" value="1"/>
</dbReference>
<dbReference type="PANTHER" id="PTHR43968">
    <property type="match status" value="1"/>
</dbReference>
<dbReference type="InterPro" id="IPR004045">
    <property type="entry name" value="Glutathione_S-Trfase_N"/>
</dbReference>
<comment type="catalytic activity">
    <reaction evidence="7">
        <text>RX + glutathione = an S-substituted glutathione + a halide anion + H(+)</text>
        <dbReference type="Rhea" id="RHEA:16437"/>
        <dbReference type="ChEBI" id="CHEBI:15378"/>
        <dbReference type="ChEBI" id="CHEBI:16042"/>
        <dbReference type="ChEBI" id="CHEBI:17792"/>
        <dbReference type="ChEBI" id="CHEBI:57925"/>
        <dbReference type="ChEBI" id="CHEBI:90779"/>
        <dbReference type="EC" id="2.5.1.18"/>
    </reaction>
</comment>
<dbReference type="FunFam" id="3.40.30.10:FF:000123">
    <property type="entry name" value="Glutathione transferase o1"/>
    <property type="match status" value="1"/>
</dbReference>
<keyword evidence="4" id="KW-0560">Oxidoreductase</keyword>
<dbReference type="GO" id="GO:0004364">
    <property type="term" value="F:glutathione transferase activity"/>
    <property type="evidence" value="ECO:0007669"/>
    <property type="project" value="UniProtKB-EC"/>
</dbReference>
<feature type="domain" description="GST N-terminal" evidence="10">
    <location>
        <begin position="24"/>
        <end position="102"/>
    </location>
</feature>